<evidence type="ECO:0000256" key="1">
    <source>
        <dbReference type="SAM" id="MobiDB-lite"/>
    </source>
</evidence>
<feature type="compositionally biased region" description="Low complexity" evidence="1">
    <location>
        <begin position="9"/>
        <end position="18"/>
    </location>
</feature>
<protein>
    <recommendedName>
        <fullName evidence="2">Serine aminopeptidase S33 domain-containing protein</fullName>
    </recommendedName>
</protein>
<reference evidence="4" key="1">
    <citation type="journal article" date="2019" name="Int. J. Syst. Evol. Microbiol.">
        <title>The Global Catalogue of Microorganisms (GCM) 10K type strain sequencing project: providing services to taxonomists for standard genome sequencing and annotation.</title>
        <authorList>
            <consortium name="The Broad Institute Genomics Platform"/>
            <consortium name="The Broad Institute Genome Sequencing Center for Infectious Disease"/>
            <person name="Wu L."/>
            <person name="Ma J."/>
        </authorList>
    </citation>
    <scope>NUCLEOTIDE SEQUENCE [LARGE SCALE GENOMIC DNA]</scope>
    <source>
        <strain evidence="4">JCM 16961</strain>
    </source>
</reference>
<accession>A0ABP7CQ40</accession>
<dbReference type="InterPro" id="IPR029058">
    <property type="entry name" value="AB_hydrolase_fold"/>
</dbReference>
<name>A0ABP7CQ40_9MICC</name>
<sequence>MSSKHAAEQRPPQQADAPDPAESDEYAATVPPGHWHPDVLGAGFEYTSFRVGEDDEADPKTTDTALYASLVRYRPVAPPAPLAAEDEPAAGPRAGGVLGAVAGAWRRVLGGLRSPGEAAGGARGRAPGDEEAVGPTSTPAPAVLYIHGWSDYFYNAPMAEFWHGMGTRFYALDLHRYGRSLRPWQTPGYMESLDDYDADLEGALDLIRRDGPTDRVIVVAHSTGGLIASLWAHRNPGVVDALVLNSPWLEFQGSWVVRLAASGILDPVARRRPKARVRLPEVDFYWQSLSRLGQGEWDLHPRWRPRYAFPIRAGWMAGILEGHARVAAGLDIQAPVLVLTSRRTLISTHFRPEHREADSVLDVEVTRQRALKLGAEVTVVTVDGGMHDVFTSKERPRRFAYEAVRRWAGGYVSGLQRPARG</sequence>
<dbReference type="Gene3D" id="3.40.50.1820">
    <property type="entry name" value="alpha/beta hydrolase"/>
    <property type="match status" value="1"/>
</dbReference>
<dbReference type="InterPro" id="IPR022742">
    <property type="entry name" value="Hydrolase_4"/>
</dbReference>
<dbReference type="Pfam" id="PF12146">
    <property type="entry name" value="Hydrolase_4"/>
    <property type="match status" value="1"/>
</dbReference>
<evidence type="ECO:0000313" key="3">
    <source>
        <dbReference type="EMBL" id="GAA3694579.1"/>
    </source>
</evidence>
<dbReference type="EMBL" id="BAABCJ010000001">
    <property type="protein sequence ID" value="GAA3694579.1"/>
    <property type="molecule type" value="Genomic_DNA"/>
</dbReference>
<dbReference type="PANTHER" id="PTHR11614">
    <property type="entry name" value="PHOSPHOLIPASE-RELATED"/>
    <property type="match status" value="1"/>
</dbReference>
<dbReference type="InterPro" id="IPR051044">
    <property type="entry name" value="MAG_DAG_Lipase"/>
</dbReference>
<proteinExistence type="predicted"/>
<evidence type="ECO:0000259" key="2">
    <source>
        <dbReference type="Pfam" id="PF12146"/>
    </source>
</evidence>
<dbReference type="RefSeq" id="WP_344879214.1">
    <property type="nucleotide sequence ID" value="NZ_BAABCJ010000001.1"/>
</dbReference>
<comment type="caution">
    <text evidence="3">The sequence shown here is derived from an EMBL/GenBank/DDBJ whole genome shotgun (WGS) entry which is preliminary data.</text>
</comment>
<feature type="region of interest" description="Disordered" evidence="1">
    <location>
        <begin position="1"/>
        <end position="39"/>
    </location>
</feature>
<dbReference type="Proteomes" id="UP001501536">
    <property type="component" value="Unassembled WGS sequence"/>
</dbReference>
<feature type="domain" description="Serine aminopeptidase S33" evidence="2">
    <location>
        <begin position="139"/>
        <end position="391"/>
    </location>
</feature>
<feature type="region of interest" description="Disordered" evidence="1">
    <location>
        <begin position="115"/>
        <end position="137"/>
    </location>
</feature>
<gene>
    <name evidence="3" type="ORF">GCM10022377_04040</name>
</gene>
<organism evidence="3 4">
    <name type="scientific">Zhihengliuella alba</name>
    <dbReference type="NCBI Taxonomy" id="547018"/>
    <lineage>
        <taxon>Bacteria</taxon>
        <taxon>Bacillati</taxon>
        <taxon>Actinomycetota</taxon>
        <taxon>Actinomycetes</taxon>
        <taxon>Micrococcales</taxon>
        <taxon>Micrococcaceae</taxon>
        <taxon>Zhihengliuella</taxon>
    </lineage>
</organism>
<keyword evidence="4" id="KW-1185">Reference proteome</keyword>
<dbReference type="SUPFAM" id="SSF53474">
    <property type="entry name" value="alpha/beta-Hydrolases"/>
    <property type="match status" value="1"/>
</dbReference>
<evidence type="ECO:0000313" key="4">
    <source>
        <dbReference type="Proteomes" id="UP001501536"/>
    </source>
</evidence>